<dbReference type="PROSITE" id="PS51679">
    <property type="entry name" value="SAM_MT_C5"/>
    <property type="match status" value="1"/>
</dbReference>
<feature type="compositionally biased region" description="Basic and acidic residues" evidence="10">
    <location>
        <begin position="58"/>
        <end position="70"/>
    </location>
</feature>
<dbReference type="InterPro" id="IPR016197">
    <property type="entry name" value="Chromo-like_dom_sf"/>
</dbReference>
<feature type="compositionally biased region" description="Basic residues" evidence="10">
    <location>
        <begin position="91"/>
        <end position="107"/>
    </location>
</feature>
<dbReference type="GO" id="GO:0005634">
    <property type="term" value="C:nucleus"/>
    <property type="evidence" value="ECO:0007669"/>
    <property type="project" value="UniProtKB-SubCell"/>
</dbReference>
<name>A0A7J7P3S1_9MAGN</name>
<evidence type="ECO:0000259" key="11">
    <source>
        <dbReference type="PROSITE" id="PS50013"/>
    </source>
</evidence>
<evidence type="ECO:0000256" key="5">
    <source>
        <dbReference type="ARBA" id="ARBA00022691"/>
    </source>
</evidence>
<dbReference type="Pfam" id="PF00145">
    <property type="entry name" value="DNA_methylase"/>
    <property type="match status" value="1"/>
</dbReference>
<keyword evidence="4 9" id="KW-0808">Transferase</keyword>
<dbReference type="AlphaFoldDB" id="A0A7J7P3S1"/>
<dbReference type="InterPro" id="IPR043151">
    <property type="entry name" value="BAH_sf"/>
</dbReference>
<dbReference type="PROSITE" id="PS50013">
    <property type="entry name" value="CHROMO_2"/>
    <property type="match status" value="1"/>
</dbReference>
<dbReference type="Gene3D" id="3.40.50.150">
    <property type="entry name" value="Vaccinia Virus protein VP39"/>
    <property type="match status" value="2"/>
</dbReference>
<evidence type="ECO:0000256" key="7">
    <source>
        <dbReference type="ARBA" id="ARBA00023242"/>
    </source>
</evidence>
<dbReference type="Gene3D" id="3.90.120.10">
    <property type="entry name" value="DNA Methylase, subunit A, domain 2"/>
    <property type="match status" value="1"/>
</dbReference>
<dbReference type="InterPro" id="IPR023780">
    <property type="entry name" value="Chromo_domain"/>
</dbReference>
<keyword evidence="14" id="KW-1185">Reference proteome</keyword>
<dbReference type="OrthoDB" id="5376140at2759"/>
<feature type="domain" description="Chromo" evidence="11">
    <location>
        <begin position="512"/>
        <end position="572"/>
    </location>
</feature>
<dbReference type="Gene3D" id="2.30.30.490">
    <property type="match status" value="1"/>
</dbReference>
<dbReference type="Pfam" id="PF01426">
    <property type="entry name" value="BAH"/>
    <property type="match status" value="1"/>
</dbReference>
<keyword evidence="6" id="KW-0238">DNA-binding</keyword>
<keyword evidence="7" id="KW-0539">Nucleus</keyword>
<evidence type="ECO:0000259" key="12">
    <source>
        <dbReference type="PROSITE" id="PS51038"/>
    </source>
</evidence>
<dbReference type="GO" id="GO:0044027">
    <property type="term" value="P:negative regulation of gene expression via chromosomal CpG island methylation"/>
    <property type="evidence" value="ECO:0007669"/>
    <property type="project" value="TreeGrafter"/>
</dbReference>
<dbReference type="EC" id="2.1.1.37" evidence="2"/>
<evidence type="ECO:0000256" key="6">
    <source>
        <dbReference type="ARBA" id="ARBA00023125"/>
    </source>
</evidence>
<comment type="caution">
    <text evidence="13">The sequence shown here is derived from an EMBL/GenBank/DDBJ whole genome shotgun (WGS) entry which is preliminary data.</text>
</comment>
<evidence type="ECO:0000256" key="8">
    <source>
        <dbReference type="ARBA" id="ARBA00047422"/>
    </source>
</evidence>
<dbReference type="GO" id="GO:0003682">
    <property type="term" value="F:chromatin binding"/>
    <property type="evidence" value="ECO:0007669"/>
    <property type="project" value="InterPro"/>
</dbReference>
<evidence type="ECO:0000313" key="13">
    <source>
        <dbReference type="EMBL" id="KAF6174081.1"/>
    </source>
</evidence>
<accession>A0A7J7P3S1</accession>
<comment type="similarity">
    <text evidence="9">Belongs to the class I-like SAM-binding methyltransferase superfamily. C5-methyltransferase family.</text>
</comment>
<dbReference type="SMART" id="SM00298">
    <property type="entry name" value="CHROMO"/>
    <property type="match status" value="1"/>
</dbReference>
<dbReference type="PROSITE" id="PS51038">
    <property type="entry name" value="BAH"/>
    <property type="match status" value="1"/>
</dbReference>
<dbReference type="PANTHER" id="PTHR10629:SF50">
    <property type="entry name" value="DNA (CYTOSINE-5)-METHYLTRANSFERASE CMT3"/>
    <property type="match status" value="1"/>
</dbReference>
<evidence type="ECO:0000256" key="2">
    <source>
        <dbReference type="ARBA" id="ARBA00011975"/>
    </source>
</evidence>
<feature type="active site" evidence="9">
    <location>
        <position position="585"/>
    </location>
</feature>
<dbReference type="PANTHER" id="PTHR10629">
    <property type="entry name" value="CYTOSINE-SPECIFIC METHYLTRANSFERASE"/>
    <property type="match status" value="1"/>
</dbReference>
<sequence>MELPKIPTTRHSSRRLASKPSPQPPPIDTNELVETETTMITELLDNGGDQPEVLIAEQLRDDDGDSETRRLRGKAKMASDSMLGNDDDKKVMKKRKSLRRAKAKTSNKKANSEASGPTSREKTEEEVVVDPYEDVAFVGPAVADEEARQQWPHRYKEFVVLTHCWGSNGEEELMQARCHYLKAEVDGVVYDLYDDVYVTGVEDYNYIGKIVEIFANTKDEPFFTAQWFYRALDTVITEKLSHLNDKRRVFKSDIKNDNLLGCLLSKLRIAQVTPNIDLEAKEATIPSCDYYYDMKYSLPYSTFSNVEIDSTRVSSERSTISTDSSARGVTRNVNSNPKSDLVEMTLLDVFAGCGAMSTGLCLGANKSGVKLHCGWAVDLNTEACKTLKQNHPETKVRDEYAHNFLRLLIEWEKLCRQFSLLGTAPSEMPCSLPTCDEDIKNDYTEVDPNDSSIDFEVEKLLDICYGDPNKEGNSALELAEQLHLTNLAKVFASMKRRIRSKKKGIAEEDKDGDTEEVDSDSSDVESVEERSVRWKGFSSTYDTWEPIKGLSDCNEMVQDFVKREYNRKLLPLPGDVDVICGGPPCQGASGFNRFRNKENPLADSKNEQVVVFMDIVSFLKPKYVLMENVVDIMKFANGYLGRYAMGRLVGMNYQTRLGMMAAGCYGVAQFRMRKLPQFPLPSHDLARVRGVNPVEFEGNIVGYEENRRGELEKAVNLEDAISDLPEVTNYEDRNEMPYGKTPKTNFQKEIRLSMNSMLTSGEPKLHKKLFDHCPLKMSLDDFQRVVLIPKKKGANFRDLGGLKVGPNNKVELDKSIERVYLPSKKPLVPDYAITFTGGTSTEPFRRLWWDETVPTVVTRAQPHNRAILHPTQDRVLTIRENARLQGFPDCYKLHGEVKDRYTQVGNAVAVPVARALGYSLGLAFRGLCSDEPLLTLPPKFPNYLEKFSSDVVEDINSERKPSLEE</sequence>
<gene>
    <name evidence="13" type="ORF">GIB67_020263</name>
</gene>
<dbReference type="SMART" id="SM00439">
    <property type="entry name" value="BAH"/>
    <property type="match status" value="1"/>
</dbReference>
<evidence type="ECO:0000313" key="14">
    <source>
        <dbReference type="Proteomes" id="UP000541444"/>
    </source>
</evidence>
<feature type="domain" description="BAH" evidence="12">
    <location>
        <begin position="188"/>
        <end position="307"/>
    </location>
</feature>
<feature type="region of interest" description="Disordered" evidence="10">
    <location>
        <begin position="1"/>
        <end position="34"/>
    </location>
</feature>
<evidence type="ECO:0000256" key="1">
    <source>
        <dbReference type="ARBA" id="ARBA00004123"/>
    </source>
</evidence>
<organism evidence="13 14">
    <name type="scientific">Kingdonia uniflora</name>
    <dbReference type="NCBI Taxonomy" id="39325"/>
    <lineage>
        <taxon>Eukaryota</taxon>
        <taxon>Viridiplantae</taxon>
        <taxon>Streptophyta</taxon>
        <taxon>Embryophyta</taxon>
        <taxon>Tracheophyta</taxon>
        <taxon>Spermatophyta</taxon>
        <taxon>Magnoliopsida</taxon>
        <taxon>Ranunculales</taxon>
        <taxon>Circaeasteraceae</taxon>
        <taxon>Kingdonia</taxon>
    </lineage>
</organism>
<comment type="subcellular location">
    <subcellularLocation>
        <location evidence="1">Nucleus</location>
    </subcellularLocation>
</comment>
<dbReference type="InterPro" id="IPR000953">
    <property type="entry name" value="Chromo/chromo_shadow_dom"/>
</dbReference>
<reference evidence="13 14" key="1">
    <citation type="journal article" date="2020" name="IScience">
        <title>Genome Sequencing of the Endangered Kingdonia uniflora (Circaeasteraceae, Ranunculales) Reveals Potential Mechanisms of Evolutionary Specialization.</title>
        <authorList>
            <person name="Sun Y."/>
            <person name="Deng T."/>
            <person name="Zhang A."/>
            <person name="Moore M.J."/>
            <person name="Landis J.B."/>
            <person name="Lin N."/>
            <person name="Zhang H."/>
            <person name="Zhang X."/>
            <person name="Huang J."/>
            <person name="Zhang X."/>
            <person name="Sun H."/>
            <person name="Wang H."/>
        </authorList>
    </citation>
    <scope>NUCLEOTIDE SEQUENCE [LARGE SCALE GENOMIC DNA]</scope>
    <source>
        <strain evidence="13">TB1705</strain>
        <tissue evidence="13">Leaf</tissue>
    </source>
</reference>
<evidence type="ECO:0000256" key="3">
    <source>
        <dbReference type="ARBA" id="ARBA00022603"/>
    </source>
</evidence>
<dbReference type="InterPro" id="IPR050390">
    <property type="entry name" value="C5-Methyltransferase"/>
</dbReference>
<feature type="region of interest" description="Disordered" evidence="10">
    <location>
        <begin position="502"/>
        <end position="525"/>
    </location>
</feature>
<dbReference type="SUPFAM" id="SSF54160">
    <property type="entry name" value="Chromo domain-like"/>
    <property type="match status" value="1"/>
</dbReference>
<dbReference type="GO" id="GO:0003677">
    <property type="term" value="F:DNA binding"/>
    <property type="evidence" value="ECO:0007669"/>
    <property type="project" value="UniProtKB-KW"/>
</dbReference>
<dbReference type="Pfam" id="PF00385">
    <property type="entry name" value="Chromo"/>
    <property type="match status" value="1"/>
</dbReference>
<evidence type="ECO:0000256" key="4">
    <source>
        <dbReference type="ARBA" id="ARBA00022679"/>
    </source>
</evidence>
<dbReference type="InterPro" id="IPR029063">
    <property type="entry name" value="SAM-dependent_MTases_sf"/>
</dbReference>
<dbReference type="FunFam" id="3.90.120.10:FF:000003">
    <property type="entry name" value="DNA (cytosine-5)-methyltransferase 1"/>
    <property type="match status" value="1"/>
</dbReference>
<dbReference type="SUPFAM" id="SSF53335">
    <property type="entry name" value="S-adenosyl-L-methionine-dependent methyltransferases"/>
    <property type="match status" value="1"/>
</dbReference>
<dbReference type="InterPro" id="IPR001525">
    <property type="entry name" value="C5_MeTfrase"/>
</dbReference>
<evidence type="ECO:0000256" key="9">
    <source>
        <dbReference type="PROSITE-ProRule" id="PRU01016"/>
    </source>
</evidence>
<comment type="catalytic activity">
    <reaction evidence="8">
        <text>a 2'-deoxycytidine in DNA + S-adenosyl-L-methionine = a 5-methyl-2'-deoxycytidine in DNA + S-adenosyl-L-homocysteine + H(+)</text>
        <dbReference type="Rhea" id="RHEA:13681"/>
        <dbReference type="Rhea" id="RHEA-COMP:11369"/>
        <dbReference type="Rhea" id="RHEA-COMP:11370"/>
        <dbReference type="ChEBI" id="CHEBI:15378"/>
        <dbReference type="ChEBI" id="CHEBI:57856"/>
        <dbReference type="ChEBI" id="CHEBI:59789"/>
        <dbReference type="ChEBI" id="CHEBI:85452"/>
        <dbReference type="ChEBI" id="CHEBI:85454"/>
        <dbReference type="EC" id="2.1.1.37"/>
    </reaction>
</comment>
<dbReference type="GO" id="GO:0003886">
    <property type="term" value="F:DNA (cytosine-5-)-methyltransferase activity"/>
    <property type="evidence" value="ECO:0007669"/>
    <property type="project" value="UniProtKB-EC"/>
</dbReference>
<feature type="region of interest" description="Disordered" evidence="10">
    <location>
        <begin position="57"/>
        <end position="126"/>
    </location>
</feature>
<evidence type="ECO:0000256" key="10">
    <source>
        <dbReference type="SAM" id="MobiDB-lite"/>
    </source>
</evidence>
<protein>
    <recommendedName>
        <fullName evidence="2">DNA (cytosine-5-)-methyltransferase</fullName>
        <ecNumber evidence="2">2.1.1.37</ecNumber>
    </recommendedName>
</protein>
<keyword evidence="3 9" id="KW-0489">Methyltransferase</keyword>
<dbReference type="Proteomes" id="UP000541444">
    <property type="component" value="Unassembled WGS sequence"/>
</dbReference>
<dbReference type="InterPro" id="IPR001025">
    <property type="entry name" value="BAH_dom"/>
</dbReference>
<feature type="compositionally biased region" description="Acidic residues" evidence="10">
    <location>
        <begin position="508"/>
        <end position="525"/>
    </location>
</feature>
<dbReference type="PROSITE" id="PS00095">
    <property type="entry name" value="C5_MTASE_2"/>
    <property type="match status" value="1"/>
</dbReference>
<proteinExistence type="inferred from homology"/>
<dbReference type="GO" id="GO:0032259">
    <property type="term" value="P:methylation"/>
    <property type="evidence" value="ECO:0007669"/>
    <property type="project" value="UniProtKB-KW"/>
</dbReference>
<dbReference type="InterPro" id="IPR031303">
    <property type="entry name" value="C5_meth_CS"/>
</dbReference>
<keyword evidence="5 9" id="KW-0949">S-adenosyl-L-methionine</keyword>
<dbReference type="EMBL" id="JACGCM010000304">
    <property type="protein sequence ID" value="KAF6174081.1"/>
    <property type="molecule type" value="Genomic_DNA"/>
</dbReference>